<dbReference type="GO" id="GO:0043565">
    <property type="term" value="F:sequence-specific DNA binding"/>
    <property type="evidence" value="ECO:0007669"/>
    <property type="project" value="UniProtKB-ARBA"/>
</dbReference>
<evidence type="ECO:0000313" key="2">
    <source>
        <dbReference type="Proteomes" id="UP000294555"/>
    </source>
</evidence>
<dbReference type="GO" id="GO:0006355">
    <property type="term" value="P:regulation of DNA-templated transcription"/>
    <property type="evidence" value="ECO:0007669"/>
    <property type="project" value="InterPro"/>
</dbReference>
<gene>
    <name evidence="1" type="ORF">EZJ58_4032</name>
</gene>
<proteinExistence type="predicted"/>
<sequence length="70" mass="8263">MTPSDRFTRRRSRQWDNLAAIRHLSRAELIREAFNLADNRPASNKHAFGLWADGNTDGIHYDIQIRKERE</sequence>
<accession>A0A4R1NEC1</accession>
<name>A0A4R1NEC1_9GAMM</name>
<keyword evidence="2" id="KW-1185">Reference proteome</keyword>
<dbReference type="Proteomes" id="UP000294555">
    <property type="component" value="Unassembled WGS sequence"/>
</dbReference>
<comment type="caution">
    <text evidence="1">The sequence shown here is derived from an EMBL/GenBank/DDBJ whole genome shotgun (WGS) entry which is preliminary data.</text>
</comment>
<organism evidence="1 2">
    <name type="scientific">Sodalis ligni</name>
    <dbReference type="NCBI Taxonomy" id="2697027"/>
    <lineage>
        <taxon>Bacteria</taxon>
        <taxon>Pseudomonadati</taxon>
        <taxon>Pseudomonadota</taxon>
        <taxon>Gammaproteobacteria</taxon>
        <taxon>Enterobacterales</taxon>
        <taxon>Bruguierivoracaceae</taxon>
        <taxon>Sodalis</taxon>
    </lineage>
</organism>
<reference evidence="1 2" key="1">
    <citation type="submission" date="2019-02" db="EMBL/GenBank/DDBJ databases">
        <title>Investigation of anaerobic lignin degradation for improved lignocellulosic biofuels.</title>
        <authorList>
            <person name="Deangelis K."/>
        </authorList>
    </citation>
    <scope>NUCLEOTIDE SEQUENCE [LARGE SCALE GENOMIC DNA]</scope>
    <source>
        <strain evidence="1 2">159R</strain>
    </source>
</reference>
<evidence type="ECO:0000313" key="1">
    <source>
        <dbReference type="EMBL" id="TCL05812.1"/>
    </source>
</evidence>
<dbReference type="InterPro" id="IPR013321">
    <property type="entry name" value="Arc_rbn_hlx_hlx"/>
</dbReference>
<dbReference type="Gene3D" id="1.10.1220.10">
    <property type="entry name" value="Met repressor-like"/>
    <property type="match status" value="1"/>
</dbReference>
<dbReference type="EMBL" id="SJOI01000001">
    <property type="protein sequence ID" value="TCL05812.1"/>
    <property type="molecule type" value="Genomic_DNA"/>
</dbReference>
<protein>
    <submittedName>
        <fullName evidence="1">Uncharacterized protein</fullName>
    </submittedName>
</protein>
<dbReference type="AlphaFoldDB" id="A0A4R1NEC1"/>
<dbReference type="RefSeq" id="WP_243701503.1">
    <property type="nucleotide sequence ID" value="NZ_SJOI01000001.1"/>
</dbReference>